<feature type="compositionally biased region" description="Acidic residues" evidence="1">
    <location>
        <begin position="371"/>
        <end position="382"/>
    </location>
</feature>
<evidence type="ECO:0000256" key="1">
    <source>
        <dbReference type="SAM" id="MobiDB-lite"/>
    </source>
</evidence>
<dbReference type="AlphaFoldDB" id="A0A1V6NSL0"/>
<proteinExistence type="predicted"/>
<feature type="compositionally biased region" description="Basic and acidic residues" evidence="1">
    <location>
        <begin position="397"/>
        <end position="423"/>
    </location>
</feature>
<dbReference type="PANTHER" id="PTHR33099:SF14">
    <property type="entry name" value="PROLYL 4-HYDROXYLASE ALPHA SUBUNIT FE(2+) 2OG DIOXYGENASE DOMAIN-CONTAINING PROTEIN"/>
    <property type="match status" value="1"/>
</dbReference>
<dbReference type="InterPro" id="IPR044862">
    <property type="entry name" value="Pro_4_hyd_alph_FE2OG_OXY"/>
</dbReference>
<evidence type="ECO:0000259" key="2">
    <source>
        <dbReference type="PROSITE" id="PS51471"/>
    </source>
</evidence>
<dbReference type="Gene3D" id="2.60.120.620">
    <property type="entry name" value="q2cbj1_9rhob like domain"/>
    <property type="match status" value="1"/>
</dbReference>
<dbReference type="PROSITE" id="PS51471">
    <property type="entry name" value="FE2OG_OXY"/>
    <property type="match status" value="1"/>
</dbReference>
<dbReference type="STRING" id="60169.A0A1V6NSL0"/>
<gene>
    <name evidence="3" type="ORF">PENPOL_c003G00358</name>
</gene>
<dbReference type="OrthoDB" id="27483at2759"/>
<accession>A0A1V6NSL0</accession>
<keyword evidence="4" id="KW-1185">Reference proteome</keyword>
<sequence length="516" mass="56521">MASSIGSVSEKDGTQSTAPSLTSLAFKEVCRQLEAFVVGKKASASFVCGGLISIDTKAVAGSTSSQPISVSPPVKICWYTDGDNNPRVLTLPLDSNADSKSASDNLHQLVVGCDPASFGRGQEDVMDPRYRKARKLEPRHFFTSFHPSDFGILQNVEQILLPNFNTLFQNCLPFRKLSAELYKLNVYSGPSGLFRQHVDTPRSQSQIGSLVVCLPSPFKGGNLVVQHEGKQVAFDWSHQSASAIQWAAFYSDCEHQIETVTEGERITLTYNLYVTEPVGGSIPPSLIVDPKSLSLHSFLKELVMEPGFMKEGGAFGFYCSHAYPHTSDEAPMLLPRALKGADLVLYSVFKSLGIQINVVPVVMEDDYKAEYEEDEEEEDDSEQSEKDQGASEEDQGASEKDQRASEKDQGTSEKDQGASEKEQGASARVRVGDKLHPYVALNMETEEGESSLQALDWAWPGKSRPEVTWIGSPAHQKMALSHIAYGNEPSQSTVYSYAAMIAEIPPFLERQGLIDA</sequence>
<comment type="caution">
    <text evidence="3">The sequence shown here is derived from an EMBL/GenBank/DDBJ whole genome shotgun (WGS) entry which is preliminary data.</text>
</comment>
<feature type="domain" description="Fe2OG dioxygenase" evidence="2">
    <location>
        <begin position="178"/>
        <end position="274"/>
    </location>
</feature>
<dbReference type="InterPro" id="IPR005123">
    <property type="entry name" value="Oxoglu/Fe-dep_dioxygenase_dom"/>
</dbReference>
<feature type="region of interest" description="Disordered" evidence="1">
    <location>
        <begin position="369"/>
        <end position="429"/>
    </location>
</feature>
<name>A0A1V6NSL0_PENPO</name>
<dbReference type="Pfam" id="PF13640">
    <property type="entry name" value="2OG-FeII_Oxy_3"/>
    <property type="match status" value="1"/>
</dbReference>
<dbReference type="EMBL" id="MDYM01000003">
    <property type="protein sequence ID" value="OQD67640.1"/>
    <property type="molecule type" value="Genomic_DNA"/>
</dbReference>
<organism evidence="3 4">
    <name type="scientific">Penicillium polonicum</name>
    <dbReference type="NCBI Taxonomy" id="60169"/>
    <lineage>
        <taxon>Eukaryota</taxon>
        <taxon>Fungi</taxon>
        <taxon>Dikarya</taxon>
        <taxon>Ascomycota</taxon>
        <taxon>Pezizomycotina</taxon>
        <taxon>Eurotiomycetes</taxon>
        <taxon>Eurotiomycetidae</taxon>
        <taxon>Eurotiales</taxon>
        <taxon>Aspergillaceae</taxon>
        <taxon>Penicillium</taxon>
    </lineage>
</organism>
<evidence type="ECO:0000313" key="3">
    <source>
        <dbReference type="EMBL" id="OQD67640.1"/>
    </source>
</evidence>
<reference evidence="4" key="1">
    <citation type="journal article" date="2017" name="Nat. Microbiol.">
        <title>Global analysis of biosynthetic gene clusters reveals vast potential of secondary metabolite production in Penicillium species.</title>
        <authorList>
            <person name="Nielsen J.C."/>
            <person name="Grijseels S."/>
            <person name="Prigent S."/>
            <person name="Ji B."/>
            <person name="Dainat J."/>
            <person name="Nielsen K.F."/>
            <person name="Frisvad J.C."/>
            <person name="Workman M."/>
            <person name="Nielsen J."/>
        </authorList>
    </citation>
    <scope>NUCLEOTIDE SEQUENCE [LARGE SCALE GENOMIC DNA]</scope>
    <source>
        <strain evidence="4">IBT 4502</strain>
    </source>
</reference>
<evidence type="ECO:0000313" key="4">
    <source>
        <dbReference type="Proteomes" id="UP000191408"/>
    </source>
</evidence>
<protein>
    <recommendedName>
        <fullName evidence="2">Fe2OG dioxygenase domain-containing protein</fullName>
    </recommendedName>
</protein>
<dbReference type="PANTHER" id="PTHR33099">
    <property type="entry name" value="FE2OG DIOXYGENASE DOMAIN-CONTAINING PROTEIN"/>
    <property type="match status" value="1"/>
</dbReference>
<dbReference type="Proteomes" id="UP000191408">
    <property type="component" value="Unassembled WGS sequence"/>
</dbReference>